<dbReference type="PROSITE" id="PS51257">
    <property type="entry name" value="PROKAR_LIPOPROTEIN"/>
    <property type="match status" value="1"/>
</dbReference>
<dbReference type="AlphaFoldDB" id="A0A428ZHQ0"/>
<evidence type="ECO:0000259" key="3">
    <source>
        <dbReference type="Pfam" id="PF03713"/>
    </source>
</evidence>
<organism evidence="4 5">
    <name type="scientific">Kibdelosporangium aridum</name>
    <dbReference type="NCBI Taxonomy" id="2030"/>
    <lineage>
        <taxon>Bacteria</taxon>
        <taxon>Bacillati</taxon>
        <taxon>Actinomycetota</taxon>
        <taxon>Actinomycetes</taxon>
        <taxon>Pseudonocardiales</taxon>
        <taxon>Pseudonocardiaceae</taxon>
        <taxon>Kibdelosporangium</taxon>
    </lineage>
</organism>
<feature type="chain" id="PRO_5039085000" evidence="2">
    <location>
        <begin position="21"/>
        <end position="182"/>
    </location>
</feature>
<dbReference type="Pfam" id="PF03713">
    <property type="entry name" value="DUF305"/>
    <property type="match status" value="1"/>
</dbReference>
<evidence type="ECO:0000256" key="2">
    <source>
        <dbReference type="SAM" id="SignalP"/>
    </source>
</evidence>
<reference evidence="4 5" key="1">
    <citation type="submission" date="2018-05" db="EMBL/GenBank/DDBJ databases">
        <title>Evolution of GPA BGCs.</title>
        <authorList>
            <person name="Waglechner N."/>
            <person name="Wright G.D."/>
        </authorList>
    </citation>
    <scope>NUCLEOTIDE SEQUENCE [LARGE SCALE GENOMIC DNA]</scope>
    <source>
        <strain evidence="4 5">A82846</strain>
    </source>
</reference>
<evidence type="ECO:0000313" key="4">
    <source>
        <dbReference type="EMBL" id="RSM87488.1"/>
    </source>
</evidence>
<proteinExistence type="predicted"/>
<dbReference type="PANTHER" id="PTHR36933">
    <property type="entry name" value="SLL0788 PROTEIN"/>
    <property type="match status" value="1"/>
</dbReference>
<feature type="region of interest" description="Disordered" evidence="1">
    <location>
        <begin position="23"/>
        <end position="44"/>
    </location>
</feature>
<evidence type="ECO:0000256" key="1">
    <source>
        <dbReference type="SAM" id="MobiDB-lite"/>
    </source>
</evidence>
<dbReference type="InterPro" id="IPR012347">
    <property type="entry name" value="Ferritin-like"/>
</dbReference>
<feature type="domain" description="DUF305" evidence="3">
    <location>
        <begin position="48"/>
        <end position="179"/>
    </location>
</feature>
<gene>
    <name evidence="4" type="ORF">DMH04_10735</name>
</gene>
<comment type="caution">
    <text evidence="4">The sequence shown here is derived from an EMBL/GenBank/DDBJ whole genome shotgun (WGS) entry which is preliminary data.</text>
</comment>
<feature type="signal peptide" evidence="2">
    <location>
        <begin position="1"/>
        <end position="20"/>
    </location>
</feature>
<evidence type="ECO:0000313" key="5">
    <source>
        <dbReference type="Proteomes" id="UP000287547"/>
    </source>
</evidence>
<dbReference type="EMBL" id="QHKI01000006">
    <property type="protein sequence ID" value="RSM87488.1"/>
    <property type="molecule type" value="Genomic_DNA"/>
</dbReference>
<keyword evidence="2" id="KW-0732">Signal</keyword>
<dbReference type="Proteomes" id="UP000287547">
    <property type="component" value="Unassembled WGS sequence"/>
</dbReference>
<name>A0A428ZHQ0_KIBAR</name>
<protein>
    <submittedName>
        <fullName evidence="4">DUF305 domain-containing protein</fullName>
    </submittedName>
</protein>
<sequence>MRKSLVAATTVLAFAVLATACGGDVSSPGPQRPPSSVTAAEGDHNERDVTFVRQLVPHLSEVRDLAKLVPSRSTNPAVRDLAARIGRSQNPDMQQLMRWLFMWGVEYVPETDNKAIQQLQQVDDAQFDRMWTQMTVDRHERAIAVAKAELENGRNPAVRQFARKIVDTRQAEIVEMRKLMRS</sequence>
<accession>A0A428ZHQ0</accession>
<dbReference type="InterPro" id="IPR005183">
    <property type="entry name" value="DUF305_CopM-like"/>
</dbReference>
<dbReference type="OrthoDB" id="26872at2"/>
<dbReference type="PANTHER" id="PTHR36933:SF1">
    <property type="entry name" value="SLL0788 PROTEIN"/>
    <property type="match status" value="1"/>
</dbReference>
<dbReference type="Gene3D" id="1.20.1260.10">
    <property type="match status" value="1"/>
</dbReference>